<dbReference type="AlphaFoldDB" id="A0A4Y5SPA1"/>
<reference evidence="8 9" key="1">
    <citation type="submission" date="2019-06" db="EMBL/GenBank/DDBJ databases">
        <title>Thermococcus indicus sp. nov., a Fe(III)-reducing hyperthermophilic archaeon isolated from the Onnuri vent field of the Central Indian Ocean ridge.</title>
        <authorList>
            <person name="Lim J.K."/>
            <person name="Kim Y.J."/>
            <person name="Kwon K.K."/>
        </authorList>
    </citation>
    <scope>NUCLEOTIDE SEQUENCE [LARGE SCALE GENOMIC DNA]</scope>
    <source>
        <strain evidence="8 9">IOH1</strain>
    </source>
</reference>
<evidence type="ECO:0000256" key="2">
    <source>
        <dbReference type="ARBA" id="ARBA00022475"/>
    </source>
</evidence>
<dbReference type="Proteomes" id="UP000306007">
    <property type="component" value="Chromosome"/>
</dbReference>
<gene>
    <name evidence="8" type="ORF">FH039_11460</name>
</gene>
<keyword evidence="3 6" id="KW-0812">Transmembrane</keyword>
<comment type="subcellular location">
    <subcellularLocation>
        <location evidence="1">Cell membrane</location>
        <topology evidence="1">Multi-pass membrane protein</topology>
    </subcellularLocation>
</comment>
<dbReference type="GO" id="GO:0005886">
    <property type="term" value="C:plasma membrane"/>
    <property type="evidence" value="ECO:0007669"/>
    <property type="project" value="UniProtKB-SubCell"/>
</dbReference>
<feature type="domain" description="Cardiolipin synthase N-terminal" evidence="7">
    <location>
        <begin position="21"/>
        <end position="65"/>
    </location>
</feature>
<evidence type="ECO:0000256" key="3">
    <source>
        <dbReference type="ARBA" id="ARBA00022692"/>
    </source>
</evidence>
<keyword evidence="5 6" id="KW-0472">Membrane</keyword>
<dbReference type="KEGG" id="tic:FH039_11460"/>
<dbReference type="Pfam" id="PF13396">
    <property type="entry name" value="PLDc_N"/>
    <property type="match status" value="1"/>
</dbReference>
<evidence type="ECO:0000313" key="9">
    <source>
        <dbReference type="Proteomes" id="UP000306007"/>
    </source>
</evidence>
<feature type="transmembrane region" description="Helical" evidence="6">
    <location>
        <begin position="45"/>
        <end position="65"/>
    </location>
</feature>
<evidence type="ECO:0000256" key="5">
    <source>
        <dbReference type="ARBA" id="ARBA00023136"/>
    </source>
</evidence>
<dbReference type="InterPro" id="IPR027379">
    <property type="entry name" value="CLS_N"/>
</dbReference>
<dbReference type="GeneID" id="40475810"/>
<evidence type="ECO:0000256" key="4">
    <source>
        <dbReference type="ARBA" id="ARBA00022989"/>
    </source>
</evidence>
<keyword evidence="9" id="KW-1185">Reference proteome</keyword>
<proteinExistence type="predicted"/>
<evidence type="ECO:0000256" key="1">
    <source>
        <dbReference type="ARBA" id="ARBA00004651"/>
    </source>
</evidence>
<evidence type="ECO:0000256" key="6">
    <source>
        <dbReference type="SAM" id="Phobius"/>
    </source>
</evidence>
<dbReference type="EMBL" id="CP040846">
    <property type="protein sequence ID" value="QDA32089.1"/>
    <property type="molecule type" value="Genomic_DNA"/>
</dbReference>
<dbReference type="OrthoDB" id="100026at2157"/>
<evidence type="ECO:0000313" key="8">
    <source>
        <dbReference type="EMBL" id="QDA32089.1"/>
    </source>
</evidence>
<keyword evidence="4 6" id="KW-1133">Transmembrane helix</keyword>
<feature type="transmembrane region" description="Helical" evidence="6">
    <location>
        <begin position="7"/>
        <end position="30"/>
    </location>
</feature>
<dbReference type="RefSeq" id="WP_139681411.1">
    <property type="nucleotide sequence ID" value="NZ_CP040846.1"/>
</dbReference>
<protein>
    <recommendedName>
        <fullName evidence="7">Cardiolipin synthase N-terminal domain-containing protein</fullName>
    </recommendedName>
</protein>
<sequence>MDEMAFFGLVYVAGMLLMVLQLLALVWVIYDVTTKQTKMSGVEKVLWIVLTFLFTILGALVYYLVVKRGRRYEEGEIDAGEIRVC</sequence>
<keyword evidence="2" id="KW-1003">Cell membrane</keyword>
<organism evidence="8 9">
    <name type="scientific">Thermococcus indicus</name>
    <dbReference type="NCBI Taxonomy" id="2586643"/>
    <lineage>
        <taxon>Archaea</taxon>
        <taxon>Methanobacteriati</taxon>
        <taxon>Methanobacteriota</taxon>
        <taxon>Thermococci</taxon>
        <taxon>Thermococcales</taxon>
        <taxon>Thermococcaceae</taxon>
        <taxon>Thermococcus</taxon>
    </lineage>
</organism>
<accession>A0A4Y5SPA1</accession>
<name>A0A4Y5SPA1_9EURY</name>
<evidence type="ECO:0000259" key="7">
    <source>
        <dbReference type="Pfam" id="PF13396"/>
    </source>
</evidence>